<name>A0A3L7AGB1_9HYPH</name>
<dbReference type="RefSeq" id="WP_121623040.1">
    <property type="nucleotide sequence ID" value="NZ_JACIIW010000002.1"/>
</dbReference>
<evidence type="ECO:0000313" key="3">
    <source>
        <dbReference type="Proteomes" id="UP000269692"/>
    </source>
</evidence>
<dbReference type="EMBL" id="RCTF01000006">
    <property type="protein sequence ID" value="RLP79025.1"/>
    <property type="molecule type" value="Genomic_DNA"/>
</dbReference>
<accession>A0A3L7AGB1</accession>
<organism evidence="2 3">
    <name type="scientific">Xanthobacter tagetidis</name>
    <dbReference type="NCBI Taxonomy" id="60216"/>
    <lineage>
        <taxon>Bacteria</taxon>
        <taxon>Pseudomonadati</taxon>
        <taxon>Pseudomonadota</taxon>
        <taxon>Alphaproteobacteria</taxon>
        <taxon>Hyphomicrobiales</taxon>
        <taxon>Xanthobacteraceae</taxon>
        <taxon>Xanthobacter</taxon>
    </lineage>
</organism>
<comment type="caution">
    <text evidence="2">The sequence shown here is derived from an EMBL/GenBank/DDBJ whole genome shotgun (WGS) entry which is preliminary data.</text>
</comment>
<feature type="chain" id="PRO_5017980621" evidence="1">
    <location>
        <begin position="23"/>
        <end position="189"/>
    </location>
</feature>
<sequence>MIRAFAPILAAGLILVAQPARADDIADAIAEAQKAYAAGDLSGAKQSLDVASQLLAQRSADGLAKFLPPVPPGWTAGETETDAAAAAMFGGGLIARREYSKGSAEVTVQIITQSPIIAQMGAMFSSAQMLGAMGKVFRHQGRTAVLTKEGTIQLMSGGTLVMIEGSGSEADKRAFLNAIDLAAIEKAGG</sequence>
<gene>
    <name evidence="2" type="ORF">D9R14_09265</name>
</gene>
<dbReference type="Proteomes" id="UP000269692">
    <property type="component" value="Unassembled WGS sequence"/>
</dbReference>
<dbReference type="OrthoDB" id="7276064at2"/>
<keyword evidence="3" id="KW-1185">Reference proteome</keyword>
<reference evidence="2 3" key="1">
    <citation type="submission" date="2018-10" db="EMBL/GenBank/DDBJ databases">
        <title>Xanthobacter tagetidis genome sequencing and assembly.</title>
        <authorList>
            <person name="Maclea K.S."/>
            <person name="Goen A.E."/>
            <person name="Fatima S.A."/>
        </authorList>
    </citation>
    <scope>NUCLEOTIDE SEQUENCE [LARGE SCALE GENOMIC DNA]</scope>
    <source>
        <strain evidence="2 3">ATCC 700314</strain>
    </source>
</reference>
<keyword evidence="1" id="KW-0732">Signal</keyword>
<dbReference type="AlphaFoldDB" id="A0A3L7AGB1"/>
<evidence type="ECO:0000256" key="1">
    <source>
        <dbReference type="SAM" id="SignalP"/>
    </source>
</evidence>
<proteinExistence type="predicted"/>
<evidence type="ECO:0000313" key="2">
    <source>
        <dbReference type="EMBL" id="RLP79025.1"/>
    </source>
</evidence>
<feature type="signal peptide" evidence="1">
    <location>
        <begin position="1"/>
        <end position="22"/>
    </location>
</feature>
<protein>
    <submittedName>
        <fullName evidence="2">Uncharacterized protein</fullName>
    </submittedName>
</protein>